<reference evidence="5" key="2">
    <citation type="journal article" date="2012" name="Nat. Commun.">
        <title>Draft genome sequence and genetic transformation of the oleaginous alga Nannochloropis gaditana.</title>
        <authorList>
            <person name="Radakovits R."/>
            <person name="Jinkerson R.E."/>
            <person name="Fuerstenberg S.I."/>
            <person name="Tae H."/>
            <person name="Settlage R.E."/>
            <person name="Boore J.L."/>
            <person name="Posewitz M.C."/>
        </authorList>
    </citation>
    <scope>NUCLEOTIDE SEQUENCE</scope>
    <source>
        <strain evidence="5">CCMP526</strain>
    </source>
</reference>
<dbReference type="AlphaFoldDB" id="I2CQ41"/>
<sequence length="87" mass="9235">MAPSSEPEHVRRLIKILETRALGMVTCGAGGGGFLLMLTRLPDDADKVQNIVEGHHIDAYVATLNIDEEGLRIRVEEAVGLLGVGGA</sequence>
<dbReference type="InterPro" id="IPR036554">
    <property type="entry name" value="GHMP_kinase_C_sf"/>
</dbReference>
<evidence type="ECO:0000256" key="1">
    <source>
        <dbReference type="ARBA" id="ARBA00022679"/>
    </source>
</evidence>
<keyword evidence="3" id="KW-0812">Transmembrane</keyword>
<dbReference type="GO" id="GO:0050201">
    <property type="term" value="F:fucokinase activity"/>
    <property type="evidence" value="ECO:0007669"/>
    <property type="project" value="TreeGrafter"/>
</dbReference>
<dbReference type="InterPro" id="IPR052203">
    <property type="entry name" value="GHMP_Kinase-Related"/>
</dbReference>
<proteinExistence type="evidence at transcript level"/>
<keyword evidence="1" id="KW-0808">Transferase</keyword>
<dbReference type="GO" id="GO:0042352">
    <property type="term" value="P:GDP-L-fucose salvage"/>
    <property type="evidence" value="ECO:0007669"/>
    <property type="project" value="TreeGrafter"/>
</dbReference>
<protein>
    <submittedName>
        <fullName evidence="5">L-fucose kinase-like protein</fullName>
    </submittedName>
</protein>
<dbReference type="PANTHER" id="PTHR32463:SF0">
    <property type="entry name" value="L-FUCOSE KINASE"/>
    <property type="match status" value="1"/>
</dbReference>
<feature type="transmembrane region" description="Helical" evidence="3">
    <location>
        <begin position="21"/>
        <end position="41"/>
    </location>
</feature>
<dbReference type="SUPFAM" id="SSF55060">
    <property type="entry name" value="GHMP Kinase, C-terminal domain"/>
    <property type="match status" value="1"/>
</dbReference>
<organism evidence="5">
    <name type="scientific">Nannochloropsis gaditana (strain CCMP526)</name>
    <name type="common">Green microalga</name>
    <name type="synonym">Microchloropsis gaditana</name>
    <dbReference type="NCBI Taxonomy" id="1093141"/>
    <lineage>
        <taxon>Eukaryota</taxon>
        <taxon>Sar</taxon>
        <taxon>Stramenopiles</taxon>
        <taxon>Ochrophyta</taxon>
        <taxon>Eustigmatophyceae</taxon>
        <taxon>Eustigmatales</taxon>
        <taxon>Monodopsidaceae</taxon>
        <taxon>Nannochloropsis</taxon>
    </lineage>
</organism>
<evidence type="ECO:0000256" key="3">
    <source>
        <dbReference type="SAM" id="Phobius"/>
    </source>
</evidence>
<dbReference type="PANTHER" id="PTHR32463">
    <property type="entry name" value="L-FUCOSE KINASE"/>
    <property type="match status" value="1"/>
</dbReference>
<keyword evidence="3" id="KW-1133">Transmembrane helix</keyword>
<keyword evidence="3" id="KW-0472">Membrane</keyword>
<dbReference type="InterPro" id="IPR013750">
    <property type="entry name" value="GHMP_kinase_C_dom"/>
</dbReference>
<dbReference type="Gene3D" id="3.30.230.120">
    <property type="match status" value="1"/>
</dbReference>
<reference evidence="5" key="1">
    <citation type="journal article" date="2012" name="Bioengineered">
        <title>Additional insights into the genome of the oleaginous model alga Nannochloropsis gaditana.</title>
        <authorList>
            <person name="Jinkerson R.E."/>
            <person name="Radakovits R."/>
            <person name="Posewitz M.C."/>
        </authorList>
    </citation>
    <scope>NUCLEOTIDE SEQUENCE</scope>
    <source>
        <strain evidence="5">CCMP526</strain>
    </source>
</reference>
<evidence type="ECO:0000313" key="5">
    <source>
        <dbReference type="EMBL" id="AFJ69024.1"/>
    </source>
</evidence>
<dbReference type="EMBL" id="JU971775">
    <property type="protein sequence ID" value="AFJ69024.1"/>
    <property type="molecule type" value="mRNA"/>
</dbReference>
<gene>
    <name evidence="5" type="ORF">NGATSA_2042000</name>
</gene>
<name>I2CQ41_NANGC</name>
<evidence type="ECO:0000259" key="4">
    <source>
        <dbReference type="Pfam" id="PF08544"/>
    </source>
</evidence>
<keyword evidence="2 5" id="KW-0418">Kinase</keyword>
<accession>I2CQ41</accession>
<evidence type="ECO:0000256" key="2">
    <source>
        <dbReference type="ARBA" id="ARBA00022777"/>
    </source>
</evidence>
<dbReference type="Pfam" id="PF08544">
    <property type="entry name" value="GHMP_kinases_C"/>
    <property type="match status" value="1"/>
</dbReference>
<feature type="domain" description="GHMP kinase C-terminal" evidence="4">
    <location>
        <begin position="6"/>
        <end position="53"/>
    </location>
</feature>